<evidence type="ECO:0000313" key="2">
    <source>
        <dbReference type="Proteomes" id="UP000886501"/>
    </source>
</evidence>
<dbReference type="Proteomes" id="UP000886501">
    <property type="component" value="Unassembled WGS sequence"/>
</dbReference>
<reference evidence="1" key="2">
    <citation type="journal article" date="2020" name="Nat. Commun.">
        <title>Large-scale genome sequencing of mycorrhizal fungi provides insights into the early evolution of symbiotic traits.</title>
        <authorList>
            <person name="Miyauchi S."/>
            <person name="Kiss E."/>
            <person name="Kuo A."/>
            <person name="Drula E."/>
            <person name="Kohler A."/>
            <person name="Sanchez-Garcia M."/>
            <person name="Morin E."/>
            <person name="Andreopoulos B."/>
            <person name="Barry K.W."/>
            <person name="Bonito G."/>
            <person name="Buee M."/>
            <person name="Carver A."/>
            <person name="Chen C."/>
            <person name="Cichocki N."/>
            <person name="Clum A."/>
            <person name="Culley D."/>
            <person name="Crous P.W."/>
            <person name="Fauchery L."/>
            <person name="Girlanda M."/>
            <person name="Hayes R.D."/>
            <person name="Keri Z."/>
            <person name="LaButti K."/>
            <person name="Lipzen A."/>
            <person name="Lombard V."/>
            <person name="Magnuson J."/>
            <person name="Maillard F."/>
            <person name="Murat C."/>
            <person name="Nolan M."/>
            <person name="Ohm R.A."/>
            <person name="Pangilinan J."/>
            <person name="Pereira M.F."/>
            <person name="Perotto S."/>
            <person name="Peter M."/>
            <person name="Pfister S."/>
            <person name="Riley R."/>
            <person name="Sitrit Y."/>
            <person name="Stielow J.B."/>
            <person name="Szollosi G."/>
            <person name="Zifcakova L."/>
            <person name="Stursova M."/>
            <person name="Spatafora J.W."/>
            <person name="Tedersoo L."/>
            <person name="Vaario L.M."/>
            <person name="Yamada A."/>
            <person name="Yan M."/>
            <person name="Wang P."/>
            <person name="Xu J."/>
            <person name="Bruns T."/>
            <person name="Baldrian P."/>
            <person name="Vilgalys R."/>
            <person name="Dunand C."/>
            <person name="Henrissat B."/>
            <person name="Grigoriev I.V."/>
            <person name="Hibbett D."/>
            <person name="Nagy L.G."/>
            <person name="Martin F.M."/>
        </authorList>
    </citation>
    <scope>NUCLEOTIDE SEQUENCE</scope>
    <source>
        <strain evidence="1">P2</strain>
    </source>
</reference>
<gene>
    <name evidence="1" type="ORF">BDM02DRAFT_1760835</name>
</gene>
<sequence length="218" mass="24767">MCTVGTVVKAKLRSAASRTYRGRKGWEERKNHRRDTSDEEDGDLRFAFFLLDLLWYVGRDTGVTWRAYGTCGLASPTEYIVRSATVRHPSHLGQRSAIGGYLEYDQLRGGRIKSIRTPAHDQSKSELIPSIRRTLQPLVEMAGSFVLSHPPSSWMHQKQPDIGYYIAVQPSVTQRVENGPACSKKRRNYQIKARKIRGEVRNKRTTKPVVALKKIEAV</sequence>
<keyword evidence="2" id="KW-1185">Reference proteome</keyword>
<accession>A0ACB6YZX5</accession>
<organism evidence="1 2">
    <name type="scientific">Thelephora ganbajun</name>
    <name type="common">Ganba fungus</name>
    <dbReference type="NCBI Taxonomy" id="370292"/>
    <lineage>
        <taxon>Eukaryota</taxon>
        <taxon>Fungi</taxon>
        <taxon>Dikarya</taxon>
        <taxon>Basidiomycota</taxon>
        <taxon>Agaricomycotina</taxon>
        <taxon>Agaricomycetes</taxon>
        <taxon>Thelephorales</taxon>
        <taxon>Thelephoraceae</taxon>
        <taxon>Thelephora</taxon>
    </lineage>
</organism>
<evidence type="ECO:0000313" key="1">
    <source>
        <dbReference type="EMBL" id="KAF9643025.1"/>
    </source>
</evidence>
<proteinExistence type="predicted"/>
<comment type="caution">
    <text evidence="1">The sequence shown here is derived from an EMBL/GenBank/DDBJ whole genome shotgun (WGS) entry which is preliminary data.</text>
</comment>
<name>A0ACB6YZX5_THEGA</name>
<protein>
    <submittedName>
        <fullName evidence="1">Uncharacterized protein</fullName>
    </submittedName>
</protein>
<reference evidence="1" key="1">
    <citation type="submission" date="2019-10" db="EMBL/GenBank/DDBJ databases">
        <authorList>
            <consortium name="DOE Joint Genome Institute"/>
            <person name="Kuo A."/>
            <person name="Miyauchi S."/>
            <person name="Kiss E."/>
            <person name="Drula E."/>
            <person name="Kohler A."/>
            <person name="Sanchez-Garcia M."/>
            <person name="Andreopoulos B."/>
            <person name="Barry K.W."/>
            <person name="Bonito G."/>
            <person name="Buee M."/>
            <person name="Carver A."/>
            <person name="Chen C."/>
            <person name="Cichocki N."/>
            <person name="Clum A."/>
            <person name="Culley D."/>
            <person name="Crous P.W."/>
            <person name="Fauchery L."/>
            <person name="Girlanda M."/>
            <person name="Hayes R."/>
            <person name="Keri Z."/>
            <person name="Labutti K."/>
            <person name="Lipzen A."/>
            <person name="Lombard V."/>
            <person name="Magnuson J."/>
            <person name="Maillard F."/>
            <person name="Morin E."/>
            <person name="Murat C."/>
            <person name="Nolan M."/>
            <person name="Ohm R."/>
            <person name="Pangilinan J."/>
            <person name="Pereira M."/>
            <person name="Perotto S."/>
            <person name="Peter M."/>
            <person name="Riley R."/>
            <person name="Sitrit Y."/>
            <person name="Stielow B."/>
            <person name="Szollosi G."/>
            <person name="Zifcakova L."/>
            <person name="Stursova M."/>
            <person name="Spatafora J.W."/>
            <person name="Tedersoo L."/>
            <person name="Vaario L.-M."/>
            <person name="Yamada A."/>
            <person name="Yan M."/>
            <person name="Wang P."/>
            <person name="Xu J."/>
            <person name="Bruns T."/>
            <person name="Baldrian P."/>
            <person name="Vilgalys R."/>
            <person name="Henrissat B."/>
            <person name="Grigoriev I.V."/>
            <person name="Hibbett D."/>
            <person name="Nagy L.G."/>
            <person name="Martin F.M."/>
        </authorList>
    </citation>
    <scope>NUCLEOTIDE SEQUENCE</scope>
    <source>
        <strain evidence="1">P2</strain>
    </source>
</reference>
<dbReference type="EMBL" id="MU118297">
    <property type="protein sequence ID" value="KAF9643025.1"/>
    <property type="molecule type" value="Genomic_DNA"/>
</dbReference>